<comment type="caution">
    <text evidence="3">The sequence shown here is derived from an EMBL/GenBank/DDBJ whole genome shotgun (WGS) entry which is preliminary data.</text>
</comment>
<evidence type="ECO:0000259" key="2">
    <source>
        <dbReference type="Pfam" id="PF04909"/>
    </source>
</evidence>
<comment type="similarity">
    <text evidence="1">Belongs to the metallo-dependent hydrolases superfamily.</text>
</comment>
<keyword evidence="4" id="KW-1185">Reference proteome</keyword>
<accession>A0A2S7UUL7</accession>
<dbReference type="EMBL" id="MSCH01000003">
    <property type="protein sequence ID" value="PQJ53425.1"/>
    <property type="molecule type" value="Genomic_DNA"/>
</dbReference>
<proteinExistence type="inferred from homology"/>
<gene>
    <name evidence="3" type="ORF">BTO11_06895</name>
</gene>
<dbReference type="RefSeq" id="WP_105051908.1">
    <property type="nucleotide sequence ID" value="NZ_BMYG01000003.1"/>
</dbReference>
<dbReference type="Proteomes" id="UP000239007">
    <property type="component" value="Unassembled WGS sequence"/>
</dbReference>
<dbReference type="InterPro" id="IPR006680">
    <property type="entry name" value="Amidohydro-rel"/>
</dbReference>
<reference evidence="3 4" key="1">
    <citation type="submission" date="2016-12" db="EMBL/GenBank/DDBJ databases">
        <title>Diversity of luminous bacteria.</title>
        <authorList>
            <person name="Yoshizawa S."/>
            <person name="Kogure K."/>
        </authorList>
    </citation>
    <scope>NUCLEOTIDE SEQUENCE [LARGE SCALE GENOMIC DNA]</scope>
    <source>
        <strain evidence="3 4">SA4-48</strain>
    </source>
</reference>
<organism evidence="3 4">
    <name type="scientific">Psychrosphaera saromensis</name>
    <dbReference type="NCBI Taxonomy" id="716813"/>
    <lineage>
        <taxon>Bacteria</taxon>
        <taxon>Pseudomonadati</taxon>
        <taxon>Pseudomonadota</taxon>
        <taxon>Gammaproteobacteria</taxon>
        <taxon>Alteromonadales</taxon>
        <taxon>Pseudoalteromonadaceae</taxon>
        <taxon>Psychrosphaera</taxon>
    </lineage>
</organism>
<name>A0A2S7UUL7_9GAMM</name>
<dbReference type="SUPFAM" id="SSF51556">
    <property type="entry name" value="Metallo-dependent hydrolases"/>
    <property type="match status" value="1"/>
</dbReference>
<evidence type="ECO:0000313" key="3">
    <source>
        <dbReference type="EMBL" id="PQJ53425.1"/>
    </source>
</evidence>
<feature type="domain" description="Amidohydrolase-related" evidence="2">
    <location>
        <begin position="4"/>
        <end position="298"/>
    </location>
</feature>
<dbReference type="PANTHER" id="PTHR43569">
    <property type="entry name" value="AMIDOHYDROLASE"/>
    <property type="match status" value="1"/>
</dbReference>
<sequence>MKIIDPHLHLFDLQLGQYSWLKPENAPFWPDKAIINKSFSQQDLVVSGEHEIAGFVHIEAGFNNDTAKEEVIWLESVVTKPFKTVAFIDVTLPVIEFERAVDELMQCQSVAGIRHILDGAFEILSLPQVKSNFIYLAKHHLSFDLQMSITDVLALNQLISILNACPTLKVILNHAGWPPMADSAESLAKSDWYGALKQLAALPQCAVKCSGWEMMDRQYDALPTETAGKATWQSQVLSLCLEAFGQERVMLASNFPLCLFHSSYQSYWDNVINTLDKMDLSAQKKQALVFNNACSWYNLAV</sequence>
<dbReference type="AlphaFoldDB" id="A0A2S7UUL7"/>
<dbReference type="GO" id="GO:0016787">
    <property type="term" value="F:hydrolase activity"/>
    <property type="evidence" value="ECO:0007669"/>
    <property type="project" value="InterPro"/>
</dbReference>
<evidence type="ECO:0000313" key="4">
    <source>
        <dbReference type="Proteomes" id="UP000239007"/>
    </source>
</evidence>
<dbReference type="Gene3D" id="3.20.20.140">
    <property type="entry name" value="Metal-dependent hydrolases"/>
    <property type="match status" value="1"/>
</dbReference>
<dbReference type="Pfam" id="PF04909">
    <property type="entry name" value="Amidohydro_2"/>
    <property type="match status" value="1"/>
</dbReference>
<evidence type="ECO:0000256" key="1">
    <source>
        <dbReference type="ARBA" id="ARBA00038310"/>
    </source>
</evidence>
<dbReference type="PANTHER" id="PTHR43569:SF2">
    <property type="entry name" value="AMIDOHYDROLASE-RELATED DOMAIN-CONTAINING PROTEIN"/>
    <property type="match status" value="1"/>
</dbReference>
<dbReference type="OrthoDB" id="9787654at2"/>
<dbReference type="InterPro" id="IPR032466">
    <property type="entry name" value="Metal_Hydrolase"/>
</dbReference>
<protein>
    <recommendedName>
        <fullName evidence="2">Amidohydrolase-related domain-containing protein</fullName>
    </recommendedName>
</protein>
<dbReference type="InterPro" id="IPR052350">
    <property type="entry name" value="Metallo-dep_Lactonases"/>
</dbReference>